<gene>
    <name evidence="1" type="ORF">MGYG_04808</name>
</gene>
<evidence type="ECO:0000313" key="2">
    <source>
        <dbReference type="Proteomes" id="UP000002669"/>
    </source>
</evidence>
<dbReference type="GeneID" id="10027486"/>
<evidence type="ECO:0000313" key="1">
    <source>
        <dbReference type="EMBL" id="EFR01807.1"/>
    </source>
</evidence>
<dbReference type="VEuPathDB" id="FungiDB:MGYG_04808"/>
<accession>E4UWV4</accession>
<keyword evidence="2" id="KW-1185">Reference proteome</keyword>
<dbReference type="EMBL" id="DS989825">
    <property type="protein sequence ID" value="EFR01807.1"/>
    <property type="molecule type" value="Genomic_DNA"/>
</dbReference>
<proteinExistence type="predicted"/>
<dbReference type="HOGENOM" id="CLU_2399250_0_0_1"/>
<dbReference type="InParanoid" id="E4UWV4"/>
<sequence length="93" mass="9943">MDSPAAVDENKDLDGVPGSAFGNMRAYAQITTYIDFLVEVDENEALDGIWGSAFGNLIQVSLSNIQLQPNGDWCGLTLLAQAFDGASGYNLQL</sequence>
<protein>
    <submittedName>
        <fullName evidence="1">Uncharacterized protein</fullName>
    </submittedName>
</protein>
<dbReference type="Proteomes" id="UP000002669">
    <property type="component" value="Unassembled WGS sequence"/>
</dbReference>
<name>E4UWV4_ARTGP</name>
<dbReference type="AlphaFoldDB" id="E4UWV4"/>
<reference evidence="2" key="1">
    <citation type="journal article" date="2012" name="MBio">
        <title>Comparative genome analysis of Trichophyton rubrum and related dermatophytes reveals candidate genes involved in infection.</title>
        <authorList>
            <person name="Martinez D.A."/>
            <person name="Oliver B.G."/>
            <person name="Graeser Y."/>
            <person name="Goldberg J.M."/>
            <person name="Li W."/>
            <person name="Martinez-Rossi N.M."/>
            <person name="Monod M."/>
            <person name="Shelest E."/>
            <person name="Barton R.C."/>
            <person name="Birch E."/>
            <person name="Brakhage A.A."/>
            <person name="Chen Z."/>
            <person name="Gurr S.J."/>
            <person name="Heiman D."/>
            <person name="Heitman J."/>
            <person name="Kosti I."/>
            <person name="Rossi A."/>
            <person name="Saif S."/>
            <person name="Samalova M."/>
            <person name="Saunders C.W."/>
            <person name="Shea T."/>
            <person name="Summerbell R.C."/>
            <person name="Xu J."/>
            <person name="Young S."/>
            <person name="Zeng Q."/>
            <person name="Birren B.W."/>
            <person name="Cuomo C.A."/>
            <person name="White T.C."/>
        </authorList>
    </citation>
    <scope>NUCLEOTIDE SEQUENCE [LARGE SCALE GENOMIC DNA]</scope>
    <source>
        <strain evidence="2">ATCC MYA-4604 / CBS 118893</strain>
    </source>
</reference>
<dbReference type="RefSeq" id="XP_003172218.1">
    <property type="nucleotide sequence ID" value="XM_003172170.1"/>
</dbReference>
<organism evidence="2">
    <name type="scientific">Arthroderma gypseum (strain ATCC MYA-4604 / CBS 118893)</name>
    <name type="common">Microsporum gypseum</name>
    <dbReference type="NCBI Taxonomy" id="535722"/>
    <lineage>
        <taxon>Eukaryota</taxon>
        <taxon>Fungi</taxon>
        <taxon>Dikarya</taxon>
        <taxon>Ascomycota</taxon>
        <taxon>Pezizomycotina</taxon>
        <taxon>Eurotiomycetes</taxon>
        <taxon>Eurotiomycetidae</taxon>
        <taxon>Onygenales</taxon>
        <taxon>Arthrodermataceae</taxon>
        <taxon>Nannizzia</taxon>
    </lineage>
</organism>